<dbReference type="GO" id="GO:0005886">
    <property type="term" value="C:plasma membrane"/>
    <property type="evidence" value="ECO:0007669"/>
    <property type="project" value="UniProtKB-SubCell"/>
</dbReference>
<dbReference type="Gene3D" id="3.40.50.620">
    <property type="entry name" value="HUPs"/>
    <property type="match status" value="1"/>
</dbReference>
<feature type="domain" description="UspA" evidence="7">
    <location>
        <begin position="489"/>
        <end position="619"/>
    </location>
</feature>
<keyword evidence="3 6" id="KW-0812">Transmembrane</keyword>
<evidence type="ECO:0000256" key="4">
    <source>
        <dbReference type="ARBA" id="ARBA00022989"/>
    </source>
</evidence>
<keyword evidence="2" id="KW-1003">Cell membrane</keyword>
<dbReference type="InterPro" id="IPR014729">
    <property type="entry name" value="Rossmann-like_a/b/a_fold"/>
</dbReference>
<dbReference type="AlphaFoldDB" id="A0A6J6PWA8"/>
<gene>
    <name evidence="8" type="ORF">UFOPK2399_01458</name>
</gene>
<dbReference type="PANTHER" id="PTHR42770:SF11">
    <property type="entry name" value="INNER MEMBRANE TRANSPORT PROTEIN YBAT"/>
    <property type="match status" value="1"/>
</dbReference>
<evidence type="ECO:0000256" key="1">
    <source>
        <dbReference type="ARBA" id="ARBA00004651"/>
    </source>
</evidence>
<feature type="transmembrane region" description="Helical" evidence="6">
    <location>
        <begin position="416"/>
        <end position="439"/>
    </location>
</feature>
<dbReference type="Pfam" id="PF13520">
    <property type="entry name" value="AA_permease_2"/>
    <property type="match status" value="1"/>
</dbReference>
<name>A0A6J6PWA8_9ZZZZ</name>
<dbReference type="SUPFAM" id="SSF52402">
    <property type="entry name" value="Adenine nucleotide alpha hydrolases-like"/>
    <property type="match status" value="1"/>
</dbReference>
<proteinExistence type="predicted"/>
<feature type="transmembrane region" description="Helical" evidence="6">
    <location>
        <begin position="372"/>
        <end position="395"/>
    </location>
</feature>
<dbReference type="PANTHER" id="PTHR42770">
    <property type="entry name" value="AMINO ACID TRANSPORTER-RELATED"/>
    <property type="match status" value="1"/>
</dbReference>
<evidence type="ECO:0000256" key="6">
    <source>
        <dbReference type="SAM" id="Phobius"/>
    </source>
</evidence>
<feature type="transmembrane region" description="Helical" evidence="6">
    <location>
        <begin position="445"/>
        <end position="462"/>
    </location>
</feature>
<feature type="transmembrane region" description="Helical" evidence="6">
    <location>
        <begin position="41"/>
        <end position="64"/>
    </location>
</feature>
<evidence type="ECO:0000256" key="2">
    <source>
        <dbReference type="ARBA" id="ARBA00022475"/>
    </source>
</evidence>
<dbReference type="Gene3D" id="1.20.1740.10">
    <property type="entry name" value="Amino acid/polyamine transporter I"/>
    <property type="match status" value="1"/>
</dbReference>
<feature type="transmembrane region" description="Helical" evidence="6">
    <location>
        <begin position="130"/>
        <end position="148"/>
    </location>
</feature>
<evidence type="ECO:0000256" key="5">
    <source>
        <dbReference type="ARBA" id="ARBA00023136"/>
    </source>
</evidence>
<feature type="transmembrane region" description="Helical" evidence="6">
    <location>
        <begin position="231"/>
        <end position="255"/>
    </location>
</feature>
<evidence type="ECO:0000259" key="7">
    <source>
        <dbReference type="Pfam" id="PF00582"/>
    </source>
</evidence>
<dbReference type="InterPro" id="IPR050367">
    <property type="entry name" value="APC_superfamily"/>
</dbReference>
<evidence type="ECO:0000313" key="8">
    <source>
        <dbReference type="EMBL" id="CAB4702652.1"/>
    </source>
</evidence>
<sequence length="625" mass="67493">MPRRRQSHGLERVLGTPALFATAYGNVGSSIYYALGLTAVFALGLTPLVFVVAGVIFAATAASYAEGTVHYPEAGGSSSFARHAFNELVSFGAAWAQMLVYIVTVATSAFFVPHYLSIFWEPLKQNPWDIIGGAIVILLLAGLNMVGVQEAAKLSIILAVIDFATQVLLVGLGFALVFDAHIVTSNIHWGSAPTWGNFAISIPVAMLAYTGVETVSNLAEEARDPVKSVPNAYKLVAGAVFAIYFTLPLIALSAMPVTNIDGKMTTLLALPPEKGGFANDPILGLVDYLGLHGLSLHMLQYYVGILAATILFIATNAGVIGASRITYSMATYKQMPEIFRRLHPKFKTPWLAILLFAGIAPIIVILPGSTDFVGTLYSFGATLSFTVAHVSIVRLRMKDRDKEVLFRARPNLRVRGVDWPLFAIVGGLATGVSFCVIVVQNPTTRWVGLGWLGLGLLGYAAYRQKYVKANVFETVKAPPMIGTAAALEYRQILVPVVPGREGRESVDLAARLAAERRATIVALRVLVVPRDLPLDAEMRDAEYEADALLDDVRARTSTYGVRTVDRLVRARNAGRAIVEEAERRESQIIVLGAPRGRHGDIFGVTVDYVLKHAPCRVMVAAGKSK</sequence>
<reference evidence="8" key="1">
    <citation type="submission" date="2020-05" db="EMBL/GenBank/DDBJ databases">
        <authorList>
            <person name="Chiriac C."/>
            <person name="Salcher M."/>
            <person name="Ghai R."/>
            <person name="Kavagutti S V."/>
        </authorList>
    </citation>
    <scope>NUCLEOTIDE SEQUENCE</scope>
</reference>
<protein>
    <submittedName>
        <fullName evidence="8">Unannotated protein</fullName>
    </submittedName>
</protein>
<feature type="transmembrane region" description="Helical" evidence="6">
    <location>
        <begin position="85"/>
        <end position="110"/>
    </location>
</feature>
<evidence type="ECO:0000256" key="3">
    <source>
        <dbReference type="ARBA" id="ARBA00022692"/>
    </source>
</evidence>
<organism evidence="8">
    <name type="scientific">freshwater metagenome</name>
    <dbReference type="NCBI Taxonomy" id="449393"/>
    <lineage>
        <taxon>unclassified sequences</taxon>
        <taxon>metagenomes</taxon>
        <taxon>ecological metagenomes</taxon>
    </lineage>
</organism>
<feature type="transmembrane region" description="Helical" evidence="6">
    <location>
        <begin position="155"/>
        <end position="178"/>
    </location>
</feature>
<dbReference type="Pfam" id="PF00582">
    <property type="entry name" value="Usp"/>
    <property type="match status" value="1"/>
</dbReference>
<feature type="transmembrane region" description="Helical" evidence="6">
    <location>
        <begin position="348"/>
        <end position="366"/>
    </location>
</feature>
<comment type="subcellular location">
    <subcellularLocation>
        <location evidence="1">Cell membrane</location>
        <topology evidence="1">Multi-pass membrane protein</topology>
    </subcellularLocation>
</comment>
<dbReference type="InterPro" id="IPR002293">
    <property type="entry name" value="AA/rel_permease1"/>
</dbReference>
<dbReference type="EMBL" id="CAEZXP010000005">
    <property type="protein sequence ID" value="CAB4702652.1"/>
    <property type="molecule type" value="Genomic_DNA"/>
</dbReference>
<dbReference type="CDD" id="cd00293">
    <property type="entry name" value="USP-like"/>
    <property type="match status" value="1"/>
</dbReference>
<feature type="transmembrane region" description="Helical" evidence="6">
    <location>
        <begin position="12"/>
        <end position="35"/>
    </location>
</feature>
<keyword evidence="4 6" id="KW-1133">Transmembrane helix</keyword>
<dbReference type="GO" id="GO:0022857">
    <property type="term" value="F:transmembrane transporter activity"/>
    <property type="evidence" value="ECO:0007669"/>
    <property type="project" value="InterPro"/>
</dbReference>
<feature type="transmembrane region" description="Helical" evidence="6">
    <location>
        <begin position="301"/>
        <end position="327"/>
    </location>
</feature>
<accession>A0A6J6PWA8</accession>
<dbReference type="InterPro" id="IPR006016">
    <property type="entry name" value="UspA"/>
</dbReference>
<feature type="transmembrane region" description="Helical" evidence="6">
    <location>
        <begin position="198"/>
        <end position="219"/>
    </location>
</feature>
<keyword evidence="5 6" id="KW-0472">Membrane</keyword>